<evidence type="ECO:0000256" key="2">
    <source>
        <dbReference type="ARBA" id="ARBA00012759"/>
    </source>
</evidence>
<feature type="compositionally biased region" description="Basic and acidic residues" evidence="3">
    <location>
        <begin position="29"/>
        <end position="47"/>
    </location>
</feature>
<organism evidence="5">
    <name type="scientific">Medioppia subpectinata</name>
    <dbReference type="NCBI Taxonomy" id="1979941"/>
    <lineage>
        <taxon>Eukaryota</taxon>
        <taxon>Metazoa</taxon>
        <taxon>Ecdysozoa</taxon>
        <taxon>Arthropoda</taxon>
        <taxon>Chelicerata</taxon>
        <taxon>Arachnida</taxon>
        <taxon>Acari</taxon>
        <taxon>Acariformes</taxon>
        <taxon>Sarcoptiformes</taxon>
        <taxon>Oribatida</taxon>
        <taxon>Brachypylina</taxon>
        <taxon>Oppioidea</taxon>
        <taxon>Oppiidae</taxon>
        <taxon>Medioppia</taxon>
    </lineage>
</organism>
<dbReference type="GO" id="GO:0016579">
    <property type="term" value="P:protein deubiquitination"/>
    <property type="evidence" value="ECO:0007669"/>
    <property type="project" value="InterPro"/>
</dbReference>
<dbReference type="PANTHER" id="PTHR21646">
    <property type="entry name" value="UBIQUITIN CARBOXYL-TERMINAL HYDROLASE"/>
    <property type="match status" value="1"/>
</dbReference>
<protein>
    <recommendedName>
        <fullName evidence="2">ubiquitinyl hydrolase 1</fullName>
        <ecNumber evidence="2">3.4.19.12</ecNumber>
    </recommendedName>
</protein>
<comment type="catalytic activity">
    <reaction evidence="1">
        <text>Thiol-dependent hydrolysis of ester, thioester, amide, peptide and isopeptide bonds formed by the C-terminal Gly of ubiquitin (a 76-residue protein attached to proteins as an intracellular targeting signal).</text>
        <dbReference type="EC" id="3.4.19.12"/>
    </reaction>
</comment>
<accession>A0A7R9Q8U9</accession>
<reference evidence="5" key="1">
    <citation type="submission" date="2020-11" db="EMBL/GenBank/DDBJ databases">
        <authorList>
            <person name="Tran Van P."/>
        </authorList>
    </citation>
    <scope>NUCLEOTIDE SEQUENCE</scope>
</reference>
<keyword evidence="6" id="KW-1185">Reference proteome</keyword>
<dbReference type="Pfam" id="PF00443">
    <property type="entry name" value="UCH"/>
    <property type="match status" value="1"/>
</dbReference>
<evidence type="ECO:0000313" key="6">
    <source>
        <dbReference type="Proteomes" id="UP000759131"/>
    </source>
</evidence>
<evidence type="ECO:0000256" key="3">
    <source>
        <dbReference type="SAM" id="MobiDB-lite"/>
    </source>
</evidence>
<dbReference type="OrthoDB" id="6511306at2759"/>
<evidence type="ECO:0000259" key="4">
    <source>
        <dbReference type="PROSITE" id="PS50235"/>
    </source>
</evidence>
<feature type="region of interest" description="Disordered" evidence="3">
    <location>
        <begin position="29"/>
        <end position="59"/>
    </location>
</feature>
<dbReference type="InterPro" id="IPR028889">
    <property type="entry name" value="USP"/>
</dbReference>
<dbReference type="InterPro" id="IPR050185">
    <property type="entry name" value="Ub_carboxyl-term_hydrolase"/>
</dbReference>
<dbReference type="InterPro" id="IPR001394">
    <property type="entry name" value="Peptidase_C19_UCH"/>
</dbReference>
<dbReference type="SUPFAM" id="SSF54001">
    <property type="entry name" value="Cysteine proteinases"/>
    <property type="match status" value="2"/>
</dbReference>
<dbReference type="InterPro" id="IPR028881">
    <property type="entry name" value="PAN2_UCH_dom"/>
</dbReference>
<dbReference type="InterPro" id="IPR018200">
    <property type="entry name" value="USP_CS"/>
</dbReference>
<dbReference type="CDD" id="cd02674">
    <property type="entry name" value="Peptidase_C19R"/>
    <property type="match status" value="2"/>
</dbReference>
<dbReference type="Pfam" id="PF13423">
    <property type="entry name" value="UCH_1"/>
    <property type="match status" value="1"/>
</dbReference>
<dbReference type="GO" id="GO:0004843">
    <property type="term" value="F:cysteine-type deubiquitinase activity"/>
    <property type="evidence" value="ECO:0007669"/>
    <property type="project" value="UniProtKB-EC"/>
</dbReference>
<proteinExistence type="predicted"/>
<dbReference type="Gene3D" id="3.90.70.10">
    <property type="entry name" value="Cysteine proteinases"/>
    <property type="match status" value="2"/>
</dbReference>
<dbReference type="PROSITE" id="PS50235">
    <property type="entry name" value="USP_3"/>
    <property type="match status" value="1"/>
</dbReference>
<evidence type="ECO:0000256" key="1">
    <source>
        <dbReference type="ARBA" id="ARBA00000707"/>
    </source>
</evidence>
<gene>
    <name evidence="5" type="ORF">OSB1V03_LOCUS15678</name>
</gene>
<feature type="non-terminal residue" evidence="5">
    <location>
        <position position="630"/>
    </location>
</feature>
<sequence length="630" mass="72067">NKSSNSLSVSSNLSRSISSPNIAQLLEKEMNGKHMDNIDTNEGKERSMTTPSQPQFDRTLKPAINREKLYFNDSTVIEDKVRDFCPVRSGGTSITGLKNLGNTCYSNAVVQCLLNTTEFSSFFSRNLKINKNSKYGSNGELVMELAALFRHMAYPSFYTMLSAKDFRQAVSKHIKDFVPGAQQDSHEFLVKLFEKLHDDLNESTKWDVINTGVSEGLSLDARAMKFWKQHISKNNSIISQLFEGLIVNTLSCLKCGEKSDSFEVFSCLSLPIGNSRTTLTECLNQYFKPERMSGETAWECPTCKQKREADKRLQLWKLPKILIVHLKRFSIEGRYKLRTYVDFPINDLPMRTIQSANPIQYSLYGVVNHFGTLEGGHYTALSKHIKDFVPGAQQDSHEFLVKLFEKLHDDLNESTKWDVINTGISEGLSLDARAMKFWKQHMSKNNSIISQLFEGLIVNTLSCLKCGEKSDSFEVFSCLSLPIGNSRTTLTECLNQYFKPERMSGETAWECPTCKQKREADKRLQLWKLPKILIVHLKRFSIEGRYKLRTYVDFPINDLPMRTIQSANPIQYSLYGVVNHFGTLEGGHYTAFSHNQNKYKWHKFDDQDVTQTNPAEVKSESAYILFYRCC</sequence>
<dbReference type="Proteomes" id="UP000759131">
    <property type="component" value="Unassembled WGS sequence"/>
</dbReference>
<dbReference type="EMBL" id="OC871053">
    <property type="protein sequence ID" value="CAD7635287.1"/>
    <property type="molecule type" value="Genomic_DNA"/>
</dbReference>
<dbReference type="AlphaFoldDB" id="A0A7R9Q8U9"/>
<dbReference type="EMBL" id="CAJPIZ010016478">
    <property type="protein sequence ID" value="CAG2115717.1"/>
    <property type="molecule type" value="Genomic_DNA"/>
</dbReference>
<dbReference type="PANTHER" id="PTHR21646:SF46">
    <property type="entry name" value="UBIQUITIN CARBOXYL-TERMINAL HYDROLASE"/>
    <property type="match status" value="1"/>
</dbReference>
<dbReference type="EC" id="3.4.19.12" evidence="2"/>
<dbReference type="PROSITE" id="PS00973">
    <property type="entry name" value="USP_2"/>
    <property type="match status" value="2"/>
</dbReference>
<dbReference type="InterPro" id="IPR038765">
    <property type="entry name" value="Papain-like_cys_pep_sf"/>
</dbReference>
<name>A0A7R9Q8U9_9ACAR</name>
<evidence type="ECO:0000313" key="5">
    <source>
        <dbReference type="EMBL" id="CAD7635287.1"/>
    </source>
</evidence>
<feature type="domain" description="USP" evidence="4">
    <location>
        <begin position="95"/>
        <end position="630"/>
    </location>
</feature>